<feature type="chain" id="PRO_5046743982" evidence="2">
    <location>
        <begin position="19"/>
        <end position="261"/>
    </location>
</feature>
<accession>A0ABS3CYV1</accession>
<dbReference type="Proteomes" id="UP000663992">
    <property type="component" value="Unassembled WGS sequence"/>
</dbReference>
<dbReference type="Gene3D" id="3.40.50.1820">
    <property type="entry name" value="alpha/beta hydrolase"/>
    <property type="match status" value="1"/>
</dbReference>
<sequence>MRALIVGTLMLLSFCLQAQEQSLYQSFVYQHSGNELPYRVLYPKHFDPHKRYPLVLFLHGAGERGNDNTLQLTHGAAMFAEDKVRNHYPAIVIFPQVPKEQYWANVAVDRSIQPLGLAFSAAPAPTPVMAATIALMEDWAARPYVDDKRIYVGGLSMGGMGTLELLYHKPNMFAAAIVICGAGDAGLTKAYRKGIPVWLFHGEQDEVVSPAYTQVMSDAIIDAGGQVKVSWYAEVGHNSWTRAFAEPELLPWLFSQALPTN</sequence>
<name>A0ABS3CYV1_9ALTE</name>
<feature type="signal peptide" evidence="2">
    <location>
        <begin position="1"/>
        <end position="18"/>
    </location>
</feature>
<dbReference type="SUPFAM" id="SSF53474">
    <property type="entry name" value="alpha/beta-Hydrolases"/>
    <property type="match status" value="1"/>
</dbReference>
<dbReference type="InterPro" id="IPR003140">
    <property type="entry name" value="PLipase/COase/thioEstase"/>
</dbReference>
<dbReference type="EMBL" id="JAFKCS010000046">
    <property type="protein sequence ID" value="MBN7822302.1"/>
    <property type="molecule type" value="Genomic_DNA"/>
</dbReference>
<organism evidence="4 5">
    <name type="scientific">Bowmanella yangjiangensis</name>
    <dbReference type="NCBI Taxonomy" id="2811230"/>
    <lineage>
        <taxon>Bacteria</taxon>
        <taxon>Pseudomonadati</taxon>
        <taxon>Pseudomonadota</taxon>
        <taxon>Gammaproteobacteria</taxon>
        <taxon>Alteromonadales</taxon>
        <taxon>Alteromonadaceae</taxon>
        <taxon>Bowmanella</taxon>
    </lineage>
</organism>
<evidence type="ECO:0000256" key="2">
    <source>
        <dbReference type="SAM" id="SignalP"/>
    </source>
</evidence>
<proteinExistence type="predicted"/>
<comment type="caution">
    <text evidence="4">The sequence shown here is derived from an EMBL/GenBank/DDBJ whole genome shotgun (WGS) entry which is preliminary data.</text>
</comment>
<dbReference type="InterPro" id="IPR029058">
    <property type="entry name" value="AB_hydrolase_fold"/>
</dbReference>
<evidence type="ECO:0000256" key="1">
    <source>
        <dbReference type="ARBA" id="ARBA00022729"/>
    </source>
</evidence>
<protein>
    <submittedName>
        <fullName evidence="4">Prolyl oligopeptidase family serine peptidase</fullName>
    </submittedName>
</protein>
<reference evidence="4 5" key="1">
    <citation type="submission" date="2021-03" db="EMBL/GenBank/DDBJ databases">
        <title>novel species isolated from a fishpond in China.</title>
        <authorList>
            <person name="Lu H."/>
            <person name="Cai Z."/>
        </authorList>
    </citation>
    <scope>NUCLEOTIDE SEQUENCE [LARGE SCALE GENOMIC DNA]</scope>
    <source>
        <strain evidence="4 5">Y57</strain>
    </source>
</reference>
<evidence type="ECO:0000313" key="5">
    <source>
        <dbReference type="Proteomes" id="UP000663992"/>
    </source>
</evidence>
<evidence type="ECO:0000259" key="3">
    <source>
        <dbReference type="Pfam" id="PF02230"/>
    </source>
</evidence>
<gene>
    <name evidence="4" type="ORF">J0A65_20720</name>
</gene>
<dbReference type="PANTHER" id="PTHR43037:SF1">
    <property type="entry name" value="BLL1128 PROTEIN"/>
    <property type="match status" value="1"/>
</dbReference>
<dbReference type="PANTHER" id="PTHR43037">
    <property type="entry name" value="UNNAMED PRODUCT-RELATED"/>
    <property type="match status" value="1"/>
</dbReference>
<evidence type="ECO:0000313" key="4">
    <source>
        <dbReference type="EMBL" id="MBN7822302.1"/>
    </source>
</evidence>
<feature type="domain" description="Phospholipase/carboxylesterase/thioesterase" evidence="3">
    <location>
        <begin position="51"/>
        <end position="244"/>
    </location>
</feature>
<keyword evidence="5" id="KW-1185">Reference proteome</keyword>
<dbReference type="InterPro" id="IPR050955">
    <property type="entry name" value="Plant_Biomass_Hydrol_Est"/>
</dbReference>
<keyword evidence="1 2" id="KW-0732">Signal</keyword>
<dbReference type="Pfam" id="PF02230">
    <property type="entry name" value="Abhydrolase_2"/>
    <property type="match status" value="1"/>
</dbReference>
<dbReference type="RefSeq" id="WP_206596244.1">
    <property type="nucleotide sequence ID" value="NZ_JAFKCS010000046.1"/>
</dbReference>